<accession>A0A0F4LFN7</accession>
<dbReference type="Pfam" id="PF00874">
    <property type="entry name" value="PRD"/>
    <property type="match status" value="2"/>
</dbReference>
<dbReference type="OrthoDB" id="9813552at2"/>
<dbReference type="PANTHER" id="PTHR30185">
    <property type="entry name" value="CRYPTIC BETA-GLUCOSIDE BGL OPERON ANTITERMINATOR"/>
    <property type="match status" value="1"/>
</dbReference>
<dbReference type="InterPro" id="IPR036634">
    <property type="entry name" value="PRD_sf"/>
</dbReference>
<dbReference type="InterPro" id="IPR004341">
    <property type="entry name" value="CAT_RNA-bd_dom"/>
</dbReference>
<reference evidence="3 4" key="1">
    <citation type="submission" date="2015-01" db="EMBL/GenBank/DDBJ databases">
        <title>Comparative genomics of the lactic acid bacteria isolated from the honey bee gut.</title>
        <authorList>
            <person name="Ellegaard K.M."/>
            <person name="Tamarit D."/>
            <person name="Javelind E."/>
            <person name="Olofsson T."/>
            <person name="Andersson S.G."/>
            <person name="Vasquez A."/>
        </authorList>
    </citation>
    <scope>NUCLEOTIDE SEQUENCE [LARGE SCALE GENOMIC DNA]</scope>
    <source>
        <strain evidence="3 4">Hma8</strain>
    </source>
</reference>
<comment type="caution">
    <text evidence="3">The sequence shown here is derived from an EMBL/GenBank/DDBJ whole genome shotgun (WGS) entry which is preliminary data.</text>
</comment>
<dbReference type="Gene3D" id="2.30.24.10">
    <property type="entry name" value="CAT RNA-binding domain"/>
    <property type="match status" value="1"/>
</dbReference>
<dbReference type="HOGENOM" id="CLU_078802_0_0_9"/>
<sequence length="283" mass="32591">MLISQVLNNNVILVEDGGKQKIIWGRGIGFKAHAGENYKLKSQDKVFSAISDDDKWLASFKKLSEEVPRKYFELTEKIIQLAREEIDANFDEHLLIPLTDHIFFAVKRYDMGLELSNPMLFDIKRFFSQEYKIGKQAVSLIEQVSGVSLSDDEAGFIAIHLVEYKIQQSDSSIKNFSNFMEISNGVNNIIEAKFGRKFSENSIAVSRLMNHLHYLILRTNSKNNKSENENQNDSDLLKLLCQHNRKAASCLNEVVYYLQDKLNYNFSDSDRLYLLIHIIHVTS</sequence>
<proteinExistence type="predicted"/>
<dbReference type="GO" id="GO:0003723">
    <property type="term" value="F:RNA binding"/>
    <property type="evidence" value="ECO:0007669"/>
    <property type="project" value="InterPro"/>
</dbReference>
<dbReference type="PANTHER" id="PTHR30185:SF15">
    <property type="entry name" value="CRYPTIC BETA-GLUCOSIDE BGL OPERON ANTITERMINATOR"/>
    <property type="match status" value="1"/>
</dbReference>
<dbReference type="GO" id="GO:0006355">
    <property type="term" value="P:regulation of DNA-templated transcription"/>
    <property type="evidence" value="ECO:0007669"/>
    <property type="project" value="InterPro"/>
</dbReference>
<feature type="domain" description="PRD" evidence="2">
    <location>
        <begin position="174"/>
        <end position="283"/>
    </location>
</feature>
<protein>
    <submittedName>
        <fullName evidence="3">PRD domain protein</fullName>
    </submittedName>
</protein>
<dbReference type="EMBL" id="JXLI01000009">
    <property type="protein sequence ID" value="KJY57064.1"/>
    <property type="molecule type" value="Genomic_DNA"/>
</dbReference>
<evidence type="ECO:0000259" key="2">
    <source>
        <dbReference type="PROSITE" id="PS51372"/>
    </source>
</evidence>
<dbReference type="SUPFAM" id="SSF63520">
    <property type="entry name" value="PTS-regulatory domain, PRD"/>
    <property type="match status" value="2"/>
</dbReference>
<dbReference type="PROSITE" id="PS51372">
    <property type="entry name" value="PRD_2"/>
    <property type="match status" value="2"/>
</dbReference>
<dbReference type="RefSeq" id="WP_046324552.1">
    <property type="nucleotide sequence ID" value="NZ_JBHTMT010000003.1"/>
</dbReference>
<dbReference type="InterPro" id="IPR036650">
    <property type="entry name" value="CAT_RNA-bd_dom_sf"/>
</dbReference>
<dbReference type="Gene3D" id="1.10.1790.10">
    <property type="entry name" value="PRD domain"/>
    <property type="match status" value="2"/>
</dbReference>
<evidence type="ECO:0000256" key="1">
    <source>
        <dbReference type="ARBA" id="ARBA00022737"/>
    </source>
</evidence>
<evidence type="ECO:0000313" key="3">
    <source>
        <dbReference type="EMBL" id="KJY57064.1"/>
    </source>
</evidence>
<gene>
    <name evidence="3" type="ORF">JF74_05900</name>
</gene>
<dbReference type="InterPro" id="IPR050661">
    <property type="entry name" value="BglG_antiterminators"/>
</dbReference>
<dbReference type="PATRIC" id="fig|1218507.3.peg.758"/>
<dbReference type="STRING" id="1218507.JF74_05900"/>
<dbReference type="SMART" id="SM01061">
    <property type="entry name" value="CAT_RBD"/>
    <property type="match status" value="1"/>
</dbReference>
<name>A0A0F4LFN7_9LACO</name>
<dbReference type="Pfam" id="PF03123">
    <property type="entry name" value="CAT_RBD"/>
    <property type="match status" value="1"/>
</dbReference>
<dbReference type="SUPFAM" id="SSF50151">
    <property type="entry name" value="SacY-like RNA-binding domain"/>
    <property type="match status" value="1"/>
</dbReference>
<keyword evidence="1" id="KW-0677">Repeat</keyword>
<dbReference type="AlphaFoldDB" id="A0A0F4LFN7"/>
<dbReference type="InterPro" id="IPR011608">
    <property type="entry name" value="PRD"/>
</dbReference>
<evidence type="ECO:0000313" key="4">
    <source>
        <dbReference type="Proteomes" id="UP000033531"/>
    </source>
</evidence>
<organism evidence="3 4">
    <name type="scientific">Lactobacillus melliventris</name>
    <dbReference type="NCBI Taxonomy" id="1218507"/>
    <lineage>
        <taxon>Bacteria</taxon>
        <taxon>Bacillati</taxon>
        <taxon>Bacillota</taxon>
        <taxon>Bacilli</taxon>
        <taxon>Lactobacillales</taxon>
        <taxon>Lactobacillaceae</taxon>
        <taxon>Lactobacillus</taxon>
    </lineage>
</organism>
<feature type="domain" description="PRD" evidence="2">
    <location>
        <begin position="66"/>
        <end position="171"/>
    </location>
</feature>
<dbReference type="Proteomes" id="UP000033531">
    <property type="component" value="Unassembled WGS sequence"/>
</dbReference>